<keyword evidence="10 12" id="KW-0408">Iron</keyword>
<evidence type="ECO:0000256" key="4">
    <source>
        <dbReference type="ARBA" id="ARBA00022660"/>
    </source>
</evidence>
<dbReference type="GO" id="GO:0016020">
    <property type="term" value="C:membrane"/>
    <property type="evidence" value="ECO:0007669"/>
    <property type="project" value="UniProtKB-SubCell"/>
</dbReference>
<protein>
    <recommendedName>
        <fullName evidence="13">Alternative oxidase</fullName>
        <ecNumber evidence="13">1.-.-.-</ecNumber>
    </recommendedName>
</protein>
<evidence type="ECO:0000256" key="9">
    <source>
        <dbReference type="ARBA" id="ARBA00023002"/>
    </source>
</evidence>
<dbReference type="Pfam" id="PF01786">
    <property type="entry name" value="AOX"/>
    <property type="match status" value="1"/>
</dbReference>
<keyword evidence="3" id="KW-0813">Transport</keyword>
<feature type="binding site" evidence="12">
    <location>
        <position position="205"/>
    </location>
    <ligand>
        <name>Fe cation</name>
        <dbReference type="ChEBI" id="CHEBI:24875"/>
        <label>2</label>
    </ligand>
</feature>
<evidence type="ECO:0000256" key="12">
    <source>
        <dbReference type="PIRSR" id="PIRSR005229-1"/>
    </source>
</evidence>
<accession>A0A9P6XDT7</accession>
<dbReference type="GO" id="GO:0009916">
    <property type="term" value="F:alternative oxidase activity"/>
    <property type="evidence" value="ECO:0007669"/>
    <property type="project" value="UniProtKB-UniRule"/>
</dbReference>
<reference evidence="14" key="1">
    <citation type="journal article" date="2020" name="Microb. Genom.">
        <title>Genetic diversity of clinical and environmental Mucorales isolates obtained from an investigation of mucormycosis cases among solid organ transplant recipients.</title>
        <authorList>
            <person name="Nguyen M.H."/>
            <person name="Kaul D."/>
            <person name="Muto C."/>
            <person name="Cheng S.J."/>
            <person name="Richter R.A."/>
            <person name="Bruno V.M."/>
            <person name="Liu G."/>
            <person name="Beyhan S."/>
            <person name="Sundermann A.J."/>
            <person name="Mounaud S."/>
            <person name="Pasculle A.W."/>
            <person name="Nierman W.C."/>
            <person name="Driscoll E."/>
            <person name="Cumbie R."/>
            <person name="Clancy C.J."/>
            <person name="Dupont C.L."/>
        </authorList>
    </citation>
    <scope>NUCLEOTIDE SEQUENCE</scope>
    <source>
        <strain evidence="14">GL11</strain>
    </source>
</reference>
<dbReference type="PIRSF" id="PIRSF005229">
    <property type="entry name" value="AOX"/>
    <property type="match status" value="1"/>
</dbReference>
<dbReference type="AlphaFoldDB" id="A0A9P6XDT7"/>
<evidence type="ECO:0000313" key="15">
    <source>
        <dbReference type="Proteomes" id="UP000716291"/>
    </source>
</evidence>
<dbReference type="Proteomes" id="UP000716291">
    <property type="component" value="Unassembled WGS sequence"/>
</dbReference>
<keyword evidence="15" id="KW-1185">Reference proteome</keyword>
<dbReference type="Gene3D" id="1.20.1260.140">
    <property type="entry name" value="Alternative oxidase"/>
    <property type="match status" value="1"/>
</dbReference>
<evidence type="ECO:0000256" key="8">
    <source>
        <dbReference type="ARBA" id="ARBA00022989"/>
    </source>
</evidence>
<feature type="binding site" evidence="12">
    <location>
        <position position="154"/>
    </location>
    <ligand>
        <name>Fe cation</name>
        <dbReference type="ChEBI" id="CHEBI:24875"/>
        <label>1</label>
    </ligand>
</feature>
<evidence type="ECO:0000256" key="11">
    <source>
        <dbReference type="ARBA" id="ARBA00023136"/>
    </source>
</evidence>
<gene>
    <name evidence="14" type="ORF">G6F64_004073</name>
</gene>
<feature type="binding site" evidence="12">
    <location>
        <position position="157"/>
    </location>
    <ligand>
        <name>Fe cation</name>
        <dbReference type="ChEBI" id="CHEBI:24875"/>
        <label>1</label>
    </ligand>
</feature>
<evidence type="ECO:0000256" key="10">
    <source>
        <dbReference type="ARBA" id="ARBA00023004"/>
    </source>
</evidence>
<keyword evidence="8" id="KW-1133">Transmembrane helix</keyword>
<evidence type="ECO:0000256" key="6">
    <source>
        <dbReference type="ARBA" id="ARBA00022723"/>
    </source>
</evidence>
<evidence type="ECO:0000256" key="7">
    <source>
        <dbReference type="ARBA" id="ARBA00022982"/>
    </source>
</evidence>
<dbReference type="PANTHER" id="PTHR31803">
    <property type="entry name" value="ALTERNATIVE OXIDASE"/>
    <property type="match status" value="1"/>
</dbReference>
<keyword evidence="7 13" id="KW-0249">Electron transport</keyword>
<dbReference type="GO" id="GO:0010230">
    <property type="term" value="P:alternative respiration"/>
    <property type="evidence" value="ECO:0007669"/>
    <property type="project" value="TreeGrafter"/>
</dbReference>
<feature type="binding site" evidence="12">
    <location>
        <position position="154"/>
    </location>
    <ligand>
        <name>Fe cation</name>
        <dbReference type="ChEBI" id="CHEBI:24875"/>
        <label>2</label>
    </ligand>
</feature>
<comment type="similarity">
    <text evidence="2 13">Belongs to the alternative oxidase family.</text>
</comment>
<keyword evidence="11 13" id="KW-0472">Membrane</keyword>
<name>A0A9P6XDT7_RHIOR</name>
<feature type="binding site" evidence="12">
    <location>
        <position position="259"/>
    </location>
    <ligand>
        <name>Fe cation</name>
        <dbReference type="ChEBI" id="CHEBI:24875"/>
        <label>2</label>
    </ligand>
</feature>
<evidence type="ECO:0000313" key="14">
    <source>
        <dbReference type="EMBL" id="KAG1311074.1"/>
    </source>
</evidence>
<dbReference type="GO" id="GO:0098803">
    <property type="term" value="C:respiratory chain complex"/>
    <property type="evidence" value="ECO:0007669"/>
    <property type="project" value="UniProtKB-UniRule"/>
</dbReference>
<dbReference type="EMBL" id="JAANQT010000429">
    <property type="protein sequence ID" value="KAG1311074.1"/>
    <property type="molecule type" value="Genomic_DNA"/>
</dbReference>
<dbReference type="InterPro" id="IPR038659">
    <property type="entry name" value="AOX_sf"/>
</dbReference>
<dbReference type="GO" id="GO:0005739">
    <property type="term" value="C:mitochondrion"/>
    <property type="evidence" value="ECO:0007669"/>
    <property type="project" value="TreeGrafter"/>
</dbReference>
<feature type="binding site" evidence="12">
    <location>
        <position position="115"/>
    </location>
    <ligand>
        <name>Fe cation</name>
        <dbReference type="ChEBI" id="CHEBI:24875"/>
        <label>1</label>
    </ligand>
</feature>
<evidence type="ECO:0000256" key="3">
    <source>
        <dbReference type="ARBA" id="ARBA00022448"/>
    </source>
</evidence>
<keyword evidence="6 12" id="KW-0479">Metal-binding</keyword>
<evidence type="ECO:0000256" key="13">
    <source>
        <dbReference type="RuleBase" id="RU003779"/>
    </source>
</evidence>
<dbReference type="PANTHER" id="PTHR31803:SF3">
    <property type="entry name" value="ALTERNATIVE OXIDASE"/>
    <property type="match status" value="1"/>
</dbReference>
<comment type="caution">
    <text evidence="14">The sequence shown here is derived from an EMBL/GenBank/DDBJ whole genome shotgun (WGS) entry which is preliminary data.</text>
</comment>
<evidence type="ECO:0000256" key="2">
    <source>
        <dbReference type="ARBA" id="ARBA00008388"/>
    </source>
</evidence>
<feature type="binding site" evidence="12">
    <location>
        <position position="256"/>
    </location>
    <ligand>
        <name>Fe cation</name>
        <dbReference type="ChEBI" id="CHEBI:24875"/>
        <label>2</label>
    </ligand>
</feature>
<dbReference type="InterPro" id="IPR002680">
    <property type="entry name" value="AOX"/>
</dbReference>
<feature type="binding site" evidence="12">
    <location>
        <position position="256"/>
    </location>
    <ligand>
        <name>Fe cation</name>
        <dbReference type="ChEBI" id="CHEBI:24875"/>
        <label>1</label>
    </ligand>
</feature>
<evidence type="ECO:0000256" key="5">
    <source>
        <dbReference type="ARBA" id="ARBA00022692"/>
    </source>
</evidence>
<proteinExistence type="inferred from homology"/>
<dbReference type="OrthoDB" id="16906at2759"/>
<organism evidence="14 15">
    <name type="scientific">Rhizopus oryzae</name>
    <name type="common">Mucormycosis agent</name>
    <name type="synonym">Rhizopus arrhizus var. delemar</name>
    <dbReference type="NCBI Taxonomy" id="64495"/>
    <lineage>
        <taxon>Eukaryota</taxon>
        <taxon>Fungi</taxon>
        <taxon>Fungi incertae sedis</taxon>
        <taxon>Mucoromycota</taxon>
        <taxon>Mucoromycotina</taxon>
        <taxon>Mucoromycetes</taxon>
        <taxon>Mucorales</taxon>
        <taxon>Mucorineae</taxon>
        <taxon>Rhizopodaceae</taxon>
        <taxon>Rhizopus</taxon>
    </lineage>
</organism>
<keyword evidence="9 13" id="KW-0560">Oxidoreductase</keyword>
<comment type="subcellular location">
    <subcellularLocation>
        <location evidence="1">Membrane</location>
    </subcellularLocation>
</comment>
<dbReference type="EC" id="1.-.-.-" evidence="13"/>
<sequence length="291" mass="33531">MICKITPSSFTKHTCKSLSIFPAYRTFTDKSRREEMFHTMFREVLDSRPVPMRKEFVMNEKNTTETLEKLDIGPNNHHKPTTLGDKAAYYTVRTLRILPDTYFRGNHYMRAAMLETIAAVPGMVGGMLNHMKSLRRMSEDHGWISHLLHEAENERMHLMMWMKCLNPNVWNRMLVLGAQTSFFSAYAMLYIVSPKTAHRMCGYLEEEAITSYTHFLNDIDSGKIENGPAPSIAIDYYNLHPKATIRDVVLAVRADEAVHRDANHFLSDCLAIHDEDFFSKINSDKDKTSTT</sequence>
<keyword evidence="4 13" id="KW-0679">Respiratory chain</keyword>
<keyword evidence="5 13" id="KW-0812">Transmembrane</keyword>
<comment type="cofactor">
    <cofactor evidence="12 13">
        <name>Fe cation</name>
        <dbReference type="ChEBI" id="CHEBI:24875"/>
    </cofactor>
    <text evidence="12 13">Binds 2 iron ions per subunit.</text>
</comment>
<evidence type="ECO:0000256" key="1">
    <source>
        <dbReference type="ARBA" id="ARBA00004370"/>
    </source>
</evidence>
<dbReference type="GO" id="GO:0046872">
    <property type="term" value="F:metal ion binding"/>
    <property type="evidence" value="ECO:0007669"/>
    <property type="project" value="UniProtKB-UniRule"/>
</dbReference>